<feature type="compositionally biased region" description="Basic and acidic residues" evidence="1">
    <location>
        <begin position="1"/>
        <end position="11"/>
    </location>
</feature>
<organism evidence="2 3">
    <name type="scientific">Pseudoduganella armeniaca</name>
    <dbReference type="NCBI Taxonomy" id="2072590"/>
    <lineage>
        <taxon>Bacteria</taxon>
        <taxon>Pseudomonadati</taxon>
        <taxon>Pseudomonadota</taxon>
        <taxon>Betaproteobacteria</taxon>
        <taxon>Burkholderiales</taxon>
        <taxon>Oxalobacteraceae</taxon>
        <taxon>Telluria group</taxon>
        <taxon>Pseudoduganella</taxon>
    </lineage>
</organism>
<keyword evidence="3" id="KW-1185">Reference proteome</keyword>
<evidence type="ECO:0000256" key="1">
    <source>
        <dbReference type="SAM" id="MobiDB-lite"/>
    </source>
</evidence>
<evidence type="ECO:0000313" key="3">
    <source>
        <dbReference type="Proteomes" id="UP000240505"/>
    </source>
</evidence>
<dbReference type="Proteomes" id="UP000240505">
    <property type="component" value="Chromosome"/>
</dbReference>
<gene>
    <name evidence="2" type="ORF">C9I28_08740</name>
</gene>
<name>A0A2R4C849_9BURK</name>
<feature type="region of interest" description="Disordered" evidence="1">
    <location>
        <begin position="1"/>
        <end position="25"/>
    </location>
</feature>
<reference evidence="2 3" key="1">
    <citation type="submission" date="2018-03" db="EMBL/GenBank/DDBJ databases">
        <title>Massilia armeniaca sp. nov., isolated from desert soil.</title>
        <authorList>
            <person name="Huang H."/>
            <person name="Ren M."/>
        </authorList>
    </citation>
    <scope>NUCLEOTIDE SEQUENCE [LARGE SCALE GENOMIC DNA]</scope>
    <source>
        <strain evidence="2 3">ZMN-3</strain>
    </source>
</reference>
<dbReference type="KEGG" id="masz:C9I28_08740"/>
<accession>A0A2R4C849</accession>
<evidence type="ECO:0000313" key="2">
    <source>
        <dbReference type="EMBL" id="AVR95804.1"/>
    </source>
</evidence>
<sequence>MDAYPHPDQRTDLSQSPATPYPHPGKEAVRAWMERRARTRLPPPGPAEIRRELGWDRRRVPPHPLTPPALLLPAMLAELATTTMLAWCWFALCPGRPWLLPKKNERGIS</sequence>
<dbReference type="EMBL" id="CP028324">
    <property type="protein sequence ID" value="AVR95804.1"/>
    <property type="molecule type" value="Genomic_DNA"/>
</dbReference>
<proteinExistence type="predicted"/>
<protein>
    <submittedName>
        <fullName evidence="2">Uncharacterized protein</fullName>
    </submittedName>
</protein>
<dbReference type="AlphaFoldDB" id="A0A2R4C849"/>